<keyword evidence="1 2" id="KW-0732">Signal</keyword>
<dbReference type="InterPro" id="IPR011047">
    <property type="entry name" value="Quinoprotein_ADH-like_sf"/>
</dbReference>
<gene>
    <name evidence="4" type="ORF">CLV94_3137</name>
</gene>
<dbReference type="InterPro" id="IPR026444">
    <property type="entry name" value="Secre_tail"/>
</dbReference>
<feature type="domain" description="Secretion system C-terminal sorting" evidence="3">
    <location>
        <begin position="974"/>
        <end position="1050"/>
    </location>
</feature>
<feature type="signal peptide" evidence="2">
    <location>
        <begin position="1"/>
        <end position="25"/>
    </location>
</feature>
<dbReference type="EMBL" id="RBLC01000005">
    <property type="protein sequence ID" value="RKS19186.1"/>
    <property type="molecule type" value="Genomic_DNA"/>
</dbReference>
<name>A0A495LZK2_9FLAO</name>
<evidence type="ECO:0000256" key="2">
    <source>
        <dbReference type="SAM" id="SignalP"/>
    </source>
</evidence>
<sequence>MKNNYKYLRFIVVILGCGFCGPAFSQTILGTEAKKFHGYELSQKEGILSKLKNVKEGQNSQLERKSLIGTDLNEGDAAREVTPSNYGFKATILSGRSVPFSSTNDAAGNVYITGTSSNSISAEANFVTIKVDANGNRVWEKRQEGTLYAAEIGTKIALDATGNPIATGIKWNGNDMDIRTVKYDAASGNVTWERVFDGGNEGLDVPTAMTVDGNGNIIIVGVAYAGTSIRYVTLKYDAAGTLLWSVIDSNEVEESWNEPTSVAVDNAGNIAVTGFGTNADYWQTYYTIKYASNGNVLWKQNYTYTDSSDPNDPDSPLQDTNSIARDVTFDADGNCYVTGTLNTFMSKAGTVKYNASGQQQWLKIFRSGTDFTNAYDIKVTPNAKIYVGGKHLGDWVDDGFFLISYNPDGTENWTRETNNLIEIKDAHLTLDATNLPVIAGRGLDENFADNKFVAHKYNVDGSLAGETSFVKPFSPTESTSEFIGVGVTSSNNLMPVFTTDLSAEGTVFETLKLSFTATATQPEWRNIYSSDAFASQALSAVHDDDNNSYVAGVFSTVSGDRGISNYYVKKYSPTGNLEWEKVFNPSNGNESNGIKILANSNGELMVYLIPSEDAAYPLKVKKFTSDGTLLWDFSKNVFGSKLYAFFLDDSGNAYISGKAKENDSDIFGVFTTIKISNTGSEVWTDFATSPNPDDNIYTIESGKADADGNIYLVGASGFGGMIVQDTNLAVLKYAANGTLQWFNNYDIAGHFSAGSDLIFDQDGSLYVNGAAQSETEYNEKSLVAKINPAGALQWSSLYEEPGRHIRSYAVKQLSTGDLILVSFSVIYGVNNKVVLQKYDESGNRIWVRETELNHFYRDIYVDASDDIFMLSQIYTSSFPYRLNYSTSAYYIGSLIKVDPTGNGTEELLVGPELSAFNPVSLLPLPDGRLMMPGTLENEMFLFQGTYFFQTDHNSLGTGEHPNPEIKSNWLGQNYPNPAIGKTEIPFYIENAGEVKIKLYDSTGKYIMDVADDVFPQGYNTVEVNVSGLNQAIYFYQLVADNFKQARKIIIK</sequence>
<dbReference type="InterPro" id="IPR011042">
    <property type="entry name" value="6-blade_b-propeller_TolB-like"/>
</dbReference>
<accession>A0A495LZK2</accession>
<organism evidence="4 5">
    <name type="scientific">Flavobacterium endophyticum</name>
    <dbReference type="NCBI Taxonomy" id="1540163"/>
    <lineage>
        <taxon>Bacteria</taxon>
        <taxon>Pseudomonadati</taxon>
        <taxon>Bacteroidota</taxon>
        <taxon>Flavobacteriia</taxon>
        <taxon>Flavobacteriales</taxon>
        <taxon>Flavobacteriaceae</taxon>
        <taxon>Flavobacterium</taxon>
    </lineage>
</organism>
<protein>
    <submittedName>
        <fullName evidence="4">Putative delta-60 repeat protein/predicted secreted protein (Por secretion system target)</fullName>
    </submittedName>
</protein>
<dbReference type="PANTHER" id="PTHR42754:SF1">
    <property type="entry name" value="LIPOPROTEIN"/>
    <property type="match status" value="1"/>
</dbReference>
<dbReference type="OrthoDB" id="9811934at2"/>
<dbReference type="Proteomes" id="UP000277579">
    <property type="component" value="Unassembled WGS sequence"/>
</dbReference>
<dbReference type="NCBIfam" id="TIGR04183">
    <property type="entry name" value="Por_Secre_tail"/>
    <property type="match status" value="1"/>
</dbReference>
<dbReference type="Pfam" id="PF18962">
    <property type="entry name" value="Por_Secre_tail"/>
    <property type="match status" value="1"/>
</dbReference>
<proteinExistence type="predicted"/>
<dbReference type="Gene3D" id="2.120.10.30">
    <property type="entry name" value="TolB, C-terminal domain"/>
    <property type="match status" value="1"/>
</dbReference>
<dbReference type="PANTHER" id="PTHR42754">
    <property type="entry name" value="ENDOGLUCANASE"/>
    <property type="match status" value="1"/>
</dbReference>
<evidence type="ECO:0000256" key="1">
    <source>
        <dbReference type="ARBA" id="ARBA00022729"/>
    </source>
</evidence>
<dbReference type="RefSeq" id="WP_121377418.1">
    <property type="nucleotide sequence ID" value="NZ_RBLC01000005.1"/>
</dbReference>
<dbReference type="SUPFAM" id="SSF50998">
    <property type="entry name" value="Quinoprotein alcohol dehydrogenase-like"/>
    <property type="match status" value="1"/>
</dbReference>
<reference evidence="4 5" key="1">
    <citation type="submission" date="2018-10" db="EMBL/GenBank/DDBJ databases">
        <title>Genomic Encyclopedia of Archaeal and Bacterial Type Strains, Phase II (KMG-II): from individual species to whole genera.</title>
        <authorList>
            <person name="Goeker M."/>
        </authorList>
    </citation>
    <scope>NUCLEOTIDE SEQUENCE [LARGE SCALE GENOMIC DNA]</scope>
    <source>
        <strain evidence="4 5">DSM 29537</strain>
    </source>
</reference>
<evidence type="ECO:0000259" key="3">
    <source>
        <dbReference type="Pfam" id="PF18962"/>
    </source>
</evidence>
<evidence type="ECO:0000313" key="4">
    <source>
        <dbReference type="EMBL" id="RKS19186.1"/>
    </source>
</evidence>
<keyword evidence="5" id="KW-1185">Reference proteome</keyword>
<dbReference type="SUPFAM" id="SSF101898">
    <property type="entry name" value="NHL repeat"/>
    <property type="match status" value="1"/>
</dbReference>
<feature type="chain" id="PRO_5019805903" evidence="2">
    <location>
        <begin position="26"/>
        <end position="1051"/>
    </location>
</feature>
<evidence type="ECO:0000313" key="5">
    <source>
        <dbReference type="Proteomes" id="UP000277579"/>
    </source>
</evidence>
<dbReference type="AlphaFoldDB" id="A0A495LZK2"/>
<comment type="caution">
    <text evidence="4">The sequence shown here is derived from an EMBL/GenBank/DDBJ whole genome shotgun (WGS) entry which is preliminary data.</text>
</comment>